<keyword evidence="1" id="KW-0732">Signal</keyword>
<proteinExistence type="predicted"/>
<name>A0ABP9UNH9_9BACT</name>
<accession>A0ABP9UNH9</accession>
<protein>
    <submittedName>
        <fullName evidence="2">Uncharacterized protein</fullName>
    </submittedName>
</protein>
<sequence length="195" mass="21498">MKVWMCFVWVWIASVGVSFSQNAAPVEVVKSAEKAVQDLGSEIVNGHHQAAVDSMYPQWKARMAKRSGGMEKLEESLRGIGDLLARSGISVISVKTYGVPRSHEVWPGAGQDGATVYTKWLVLVPTVTRMRVLQEGHPKPILIDSYGYQVAISDKGSNNWKFINGSDVGVADLRLMFTSLPANIELPEVKREEVK</sequence>
<evidence type="ECO:0000313" key="3">
    <source>
        <dbReference type="Proteomes" id="UP001476282"/>
    </source>
</evidence>
<dbReference type="RefSeq" id="WP_353566399.1">
    <property type="nucleotide sequence ID" value="NZ_BAABRI010000007.1"/>
</dbReference>
<evidence type="ECO:0000313" key="2">
    <source>
        <dbReference type="EMBL" id="GAA5482252.1"/>
    </source>
</evidence>
<evidence type="ECO:0000256" key="1">
    <source>
        <dbReference type="SAM" id="SignalP"/>
    </source>
</evidence>
<organism evidence="2 3">
    <name type="scientific">Haloferula sargassicola</name>
    <dbReference type="NCBI Taxonomy" id="490096"/>
    <lineage>
        <taxon>Bacteria</taxon>
        <taxon>Pseudomonadati</taxon>
        <taxon>Verrucomicrobiota</taxon>
        <taxon>Verrucomicrobiia</taxon>
        <taxon>Verrucomicrobiales</taxon>
        <taxon>Verrucomicrobiaceae</taxon>
        <taxon>Haloferula</taxon>
    </lineage>
</organism>
<feature type="signal peptide" evidence="1">
    <location>
        <begin position="1"/>
        <end position="23"/>
    </location>
</feature>
<dbReference type="Proteomes" id="UP001476282">
    <property type="component" value="Unassembled WGS sequence"/>
</dbReference>
<dbReference type="EMBL" id="BAABRI010000007">
    <property type="protein sequence ID" value="GAA5482252.1"/>
    <property type="molecule type" value="Genomic_DNA"/>
</dbReference>
<reference evidence="2 3" key="1">
    <citation type="submission" date="2024-02" db="EMBL/GenBank/DDBJ databases">
        <title>Haloferula sargassicola NBRC 104335.</title>
        <authorList>
            <person name="Ichikawa N."/>
            <person name="Katano-Makiyama Y."/>
            <person name="Hidaka K."/>
        </authorList>
    </citation>
    <scope>NUCLEOTIDE SEQUENCE [LARGE SCALE GENOMIC DNA]</scope>
    <source>
        <strain evidence="2 3">NBRC 104335</strain>
    </source>
</reference>
<keyword evidence="3" id="KW-1185">Reference proteome</keyword>
<feature type="chain" id="PRO_5046728612" evidence="1">
    <location>
        <begin position="24"/>
        <end position="195"/>
    </location>
</feature>
<comment type="caution">
    <text evidence="2">The sequence shown here is derived from an EMBL/GenBank/DDBJ whole genome shotgun (WGS) entry which is preliminary data.</text>
</comment>
<gene>
    <name evidence="2" type="ORF">Hsar01_01470</name>
</gene>